<dbReference type="Pfam" id="PF03159">
    <property type="entry name" value="XRN_N"/>
    <property type="match status" value="1"/>
</dbReference>
<dbReference type="VEuPathDB" id="TriTrypDB:ADEAN_000298100"/>
<dbReference type="AlphaFoldDB" id="A0A7G2C708"/>
<evidence type="ECO:0000259" key="1">
    <source>
        <dbReference type="Pfam" id="PF03159"/>
    </source>
</evidence>
<gene>
    <name evidence="2" type="ORF">ADEAN_000298100</name>
</gene>
<organism evidence="2 3">
    <name type="scientific">Angomonas deanei</name>
    <dbReference type="NCBI Taxonomy" id="59799"/>
    <lineage>
        <taxon>Eukaryota</taxon>
        <taxon>Discoba</taxon>
        <taxon>Euglenozoa</taxon>
        <taxon>Kinetoplastea</taxon>
        <taxon>Metakinetoplastina</taxon>
        <taxon>Trypanosomatida</taxon>
        <taxon>Trypanosomatidae</taxon>
        <taxon>Strigomonadinae</taxon>
        <taxon>Angomonas</taxon>
    </lineage>
</organism>
<dbReference type="Proteomes" id="UP000515908">
    <property type="component" value="Chromosome 05"/>
</dbReference>
<dbReference type="PANTHER" id="PTHR12341:SF41">
    <property type="entry name" value="5'-3' EXORIBONUCLEASE 2"/>
    <property type="match status" value="1"/>
</dbReference>
<protein>
    <submittedName>
        <fullName evidence="2">XRN 5'-3' exonuclease N-terminus, putative</fullName>
    </submittedName>
</protein>
<dbReference type="InterPro" id="IPR027073">
    <property type="entry name" value="5_3_exoribonuclease"/>
</dbReference>
<keyword evidence="2" id="KW-0540">Nuclease</keyword>
<evidence type="ECO:0000313" key="3">
    <source>
        <dbReference type="Proteomes" id="UP000515908"/>
    </source>
</evidence>
<keyword evidence="2" id="KW-0269">Exonuclease</keyword>
<dbReference type="PANTHER" id="PTHR12341">
    <property type="entry name" value="5'-&gt;3' EXORIBONUCLEASE"/>
    <property type="match status" value="1"/>
</dbReference>
<accession>A0A7G2C708</accession>
<proteinExistence type="predicted"/>
<sequence length="419" mass="46258">MPPTQKYATSSNRAVHDCAYTRDLLGEEVAFDKEEITAGSEIICAFEEVLQNYLATEEPRSWRTCLISGSAEEGEGEVKISGILQRLFGQAKEAGTYTGEESVVFVSTDSDLILVGVLATPFTNVALIDPHDYGVTMIGELFQHWSAALPNPPMPPDLLPSYRIDFAFLFLLSGCDYYDGLREQALHLWRQYRHLRANMGFFRTRLVEESFTVNVEFLRKLTAHDGAYHQLSRVSKNKRKTAQANLRGGNNEGVEKGFGLLRGALWMLQNFMSGVCVDYTFKSSVSTHVNVSAIRNAAQQKGLAAKLTSTGSEGGGLPEGWSLFMQYLAVMGVRGRFSKEVVDALQVYTDDNGKQLTTSLSVRYLTETAHAVTTRLRREGLTKCELARLEATLATTATPAGPSPFMTFSSIGKRSEKVA</sequence>
<dbReference type="GO" id="GO:0005634">
    <property type="term" value="C:nucleus"/>
    <property type="evidence" value="ECO:0007669"/>
    <property type="project" value="TreeGrafter"/>
</dbReference>
<dbReference type="GO" id="GO:0004534">
    <property type="term" value="F:5'-3' RNA exonuclease activity"/>
    <property type="evidence" value="ECO:0007669"/>
    <property type="project" value="TreeGrafter"/>
</dbReference>
<dbReference type="InterPro" id="IPR004859">
    <property type="entry name" value="Xrn1_N"/>
</dbReference>
<dbReference type="OrthoDB" id="372487at2759"/>
<dbReference type="GO" id="GO:0000956">
    <property type="term" value="P:nuclear-transcribed mRNA catabolic process"/>
    <property type="evidence" value="ECO:0007669"/>
    <property type="project" value="TreeGrafter"/>
</dbReference>
<reference evidence="2 3" key="1">
    <citation type="submission" date="2020-08" db="EMBL/GenBank/DDBJ databases">
        <authorList>
            <person name="Newling K."/>
            <person name="Davey J."/>
            <person name="Forrester S."/>
        </authorList>
    </citation>
    <scope>NUCLEOTIDE SEQUENCE [LARGE SCALE GENOMIC DNA]</scope>
    <source>
        <strain evidence="3">Crithidia deanei Carvalho (ATCC PRA-265)</strain>
    </source>
</reference>
<dbReference type="EMBL" id="LR877149">
    <property type="protein sequence ID" value="CAD2215526.1"/>
    <property type="molecule type" value="Genomic_DNA"/>
</dbReference>
<dbReference type="Gene3D" id="3.40.50.12390">
    <property type="match status" value="1"/>
</dbReference>
<feature type="domain" description="Xrn1 N-terminal" evidence="1">
    <location>
        <begin position="24"/>
        <end position="119"/>
    </location>
</feature>
<keyword evidence="3" id="KW-1185">Reference proteome</keyword>
<keyword evidence="2" id="KW-0378">Hydrolase</keyword>
<name>A0A7G2C708_9TRYP</name>
<dbReference type="GO" id="GO:0003723">
    <property type="term" value="F:RNA binding"/>
    <property type="evidence" value="ECO:0007669"/>
    <property type="project" value="TreeGrafter"/>
</dbReference>
<evidence type="ECO:0000313" key="2">
    <source>
        <dbReference type="EMBL" id="CAD2215526.1"/>
    </source>
</evidence>